<protein>
    <recommendedName>
        <fullName evidence="5">Antitoxin</fullName>
    </recommendedName>
</protein>
<dbReference type="Gene3D" id="3.40.1620.10">
    <property type="entry name" value="YefM-like domain"/>
    <property type="match status" value="1"/>
</dbReference>
<gene>
    <name evidence="3" type="ORF">GCM10015535_53880</name>
</gene>
<evidence type="ECO:0008006" key="5">
    <source>
        <dbReference type="Google" id="ProtNLM"/>
    </source>
</evidence>
<dbReference type="EMBL" id="BMTF01000022">
    <property type="protein sequence ID" value="GGV92589.1"/>
    <property type="molecule type" value="Genomic_DNA"/>
</dbReference>
<feature type="region of interest" description="Disordered" evidence="2">
    <location>
        <begin position="78"/>
        <end position="111"/>
    </location>
</feature>
<evidence type="ECO:0000256" key="1">
    <source>
        <dbReference type="ARBA" id="ARBA00009981"/>
    </source>
</evidence>
<dbReference type="SUPFAM" id="SSF143120">
    <property type="entry name" value="YefM-like"/>
    <property type="match status" value="1"/>
</dbReference>
<dbReference type="NCBIfam" id="TIGR01552">
    <property type="entry name" value="phd_fam"/>
    <property type="match status" value="1"/>
</dbReference>
<feature type="compositionally biased region" description="Low complexity" evidence="2">
    <location>
        <begin position="78"/>
        <end position="90"/>
    </location>
</feature>
<reference evidence="4" key="1">
    <citation type="journal article" date="2019" name="Int. J. Syst. Evol. Microbiol.">
        <title>The Global Catalogue of Microorganisms (GCM) 10K type strain sequencing project: providing services to taxonomists for standard genome sequencing and annotation.</title>
        <authorList>
            <consortium name="The Broad Institute Genomics Platform"/>
            <consortium name="The Broad Institute Genome Sequencing Center for Infectious Disease"/>
            <person name="Wu L."/>
            <person name="Ma J."/>
        </authorList>
    </citation>
    <scope>NUCLEOTIDE SEQUENCE [LARGE SCALE GENOMIC DNA]</scope>
    <source>
        <strain evidence="4">JCM 4376</strain>
    </source>
</reference>
<comment type="caution">
    <text evidence="3">The sequence shown here is derived from an EMBL/GenBank/DDBJ whole genome shotgun (WGS) entry which is preliminary data.</text>
</comment>
<evidence type="ECO:0000313" key="3">
    <source>
        <dbReference type="EMBL" id="GGV92589.1"/>
    </source>
</evidence>
<keyword evidence="4" id="KW-1185">Reference proteome</keyword>
<name>A0ABQ2W7U8_9ACTN</name>
<accession>A0ABQ2W7U8</accession>
<evidence type="ECO:0000256" key="2">
    <source>
        <dbReference type="SAM" id="MobiDB-lite"/>
    </source>
</evidence>
<proteinExistence type="inferred from homology"/>
<feature type="compositionally biased region" description="Basic and acidic residues" evidence="2">
    <location>
        <begin position="101"/>
        <end position="111"/>
    </location>
</feature>
<comment type="similarity">
    <text evidence="1">Belongs to the phD/YefM antitoxin family.</text>
</comment>
<dbReference type="Proteomes" id="UP000660675">
    <property type="component" value="Unassembled WGS sequence"/>
</dbReference>
<evidence type="ECO:0000313" key="4">
    <source>
        <dbReference type="Proteomes" id="UP000660675"/>
    </source>
</evidence>
<dbReference type="InterPro" id="IPR036165">
    <property type="entry name" value="YefM-like_sf"/>
</dbReference>
<sequence length="111" mass="12319">MYDMDSEEHHDTRITVRDLQRNAAAVLVRLEHGETFTVTRHGRTVARIVPPDPVEEAVNQAVADGLIDLPELARARTAAQTARIRTAPTAPGDTPLSQALDRLREDEEEGR</sequence>
<organism evidence="3 4">
    <name type="scientific">Streptomyces gelaticus</name>
    <dbReference type="NCBI Taxonomy" id="285446"/>
    <lineage>
        <taxon>Bacteria</taxon>
        <taxon>Bacillati</taxon>
        <taxon>Actinomycetota</taxon>
        <taxon>Actinomycetes</taxon>
        <taxon>Kitasatosporales</taxon>
        <taxon>Streptomycetaceae</taxon>
        <taxon>Streptomyces</taxon>
    </lineage>
</organism>